<dbReference type="GO" id="GO:0046872">
    <property type="term" value="F:metal ion binding"/>
    <property type="evidence" value="ECO:0007669"/>
    <property type="project" value="UniProtKB-KW"/>
</dbReference>
<evidence type="ECO:0000313" key="10">
    <source>
        <dbReference type="EMBL" id="CAG9795257.1"/>
    </source>
</evidence>
<feature type="signal peptide" evidence="7">
    <location>
        <begin position="1"/>
        <end position="18"/>
    </location>
</feature>
<evidence type="ECO:0000259" key="8">
    <source>
        <dbReference type="Pfam" id="PF00884"/>
    </source>
</evidence>
<feature type="chain" id="PRO_5040652765" description="Sulfatase N-terminal domain-containing protein" evidence="7">
    <location>
        <begin position="19"/>
        <end position="544"/>
    </location>
</feature>
<dbReference type="InterPro" id="IPR047115">
    <property type="entry name" value="ARSB"/>
</dbReference>
<proteinExistence type="inferred from homology"/>
<keyword evidence="4" id="KW-0378">Hydrolase</keyword>
<dbReference type="InterPro" id="IPR017850">
    <property type="entry name" value="Alkaline_phosphatase_core_sf"/>
</dbReference>
<protein>
    <recommendedName>
        <fullName evidence="8">Sulfatase N-terminal domain-containing protein</fullName>
    </recommendedName>
</protein>
<dbReference type="InterPro" id="IPR000917">
    <property type="entry name" value="Sulfatase_N"/>
</dbReference>
<dbReference type="GO" id="GO:0008484">
    <property type="term" value="F:sulfuric ester hydrolase activity"/>
    <property type="evidence" value="ECO:0007669"/>
    <property type="project" value="InterPro"/>
</dbReference>
<gene>
    <name evidence="9" type="ORF">DIATSA_LOCUS10226</name>
    <name evidence="10" type="ORF">DIATSA_LOCUS12544</name>
</gene>
<evidence type="ECO:0000256" key="3">
    <source>
        <dbReference type="ARBA" id="ARBA00022723"/>
    </source>
</evidence>
<dbReference type="Gene3D" id="3.40.720.10">
    <property type="entry name" value="Alkaline Phosphatase, subunit A"/>
    <property type="match status" value="1"/>
</dbReference>
<evidence type="ECO:0000313" key="11">
    <source>
        <dbReference type="Proteomes" id="UP001153714"/>
    </source>
</evidence>
<dbReference type="Gene3D" id="3.30.1120.10">
    <property type="match status" value="1"/>
</dbReference>
<dbReference type="InterPro" id="IPR024607">
    <property type="entry name" value="Sulfatase_CS"/>
</dbReference>
<sequence>MLSFYVLIILLIVSFVVCVKVSPREKDSKRNIVLIVADDLGWNDVSVHGSDQVLTPNIDSLGYHGVTLGRYYSNCICTPSRAALLSGKYAYTTGMQGWPLTGGEDRGLPVTHKILPQYLKELGYATHLVGKWHVGSSREEYLPTKRGFDSHFGHRLGSIDYYEYTYEENWTIGKVSGMNMFRNQTAAWDAEGYATDLYNNEAISIINSHDETKPLFLMLAHLAPHSANEGALLQAPPEVVRSMRHVESPERRIFAAMVKKLDDSVGDVVEALSRKGILNNTIIVFISDNGGMTSGVTVNYGSNYPLRGIKLSPYEGGVRVNGAIWAPENVASHLYEGYVHVTDWLPTLLKAAGRDPPKNIDGHDLWNKIMKNKVSSRSEIVDIDDMQGYASIISKNYKLITGTVFNEYSNYQGKELLGVIGNPPCYIDAIKNSKAYKVFTKMGRSVPIDISSVRNALKIECQKQIKADDVICYPGNGTVCLYNIKKDPCETTDLSKEYPELVNKMLKVLNIEKKRVIPRVPTIRQPRANPVYFNYTWDVFVDVV</sequence>
<evidence type="ECO:0000256" key="1">
    <source>
        <dbReference type="ARBA" id="ARBA00001913"/>
    </source>
</evidence>
<reference evidence="10" key="2">
    <citation type="submission" date="2022-10" db="EMBL/GenBank/DDBJ databases">
        <authorList>
            <consortium name="ENA_rothamsted_submissions"/>
            <consortium name="culmorum"/>
            <person name="King R."/>
        </authorList>
    </citation>
    <scope>NUCLEOTIDE SEQUENCE</scope>
</reference>
<dbReference type="SUPFAM" id="SSF53649">
    <property type="entry name" value="Alkaline phosphatase-like"/>
    <property type="match status" value="1"/>
</dbReference>
<dbReference type="PROSITE" id="PS00149">
    <property type="entry name" value="SULFATASE_2"/>
    <property type="match status" value="1"/>
</dbReference>
<dbReference type="EMBL" id="OU893336">
    <property type="protein sequence ID" value="CAG9792716.1"/>
    <property type="molecule type" value="Genomic_DNA"/>
</dbReference>
<keyword evidence="6" id="KW-0325">Glycoprotein</keyword>
<evidence type="ECO:0000313" key="9">
    <source>
        <dbReference type="EMBL" id="CAG9792716.1"/>
    </source>
</evidence>
<evidence type="ECO:0000256" key="4">
    <source>
        <dbReference type="ARBA" id="ARBA00022801"/>
    </source>
</evidence>
<evidence type="ECO:0000256" key="2">
    <source>
        <dbReference type="ARBA" id="ARBA00008779"/>
    </source>
</evidence>
<evidence type="ECO:0000256" key="6">
    <source>
        <dbReference type="ARBA" id="ARBA00023180"/>
    </source>
</evidence>
<dbReference type="EMBL" id="OU893338">
    <property type="protein sequence ID" value="CAG9795257.1"/>
    <property type="molecule type" value="Genomic_DNA"/>
</dbReference>
<keyword evidence="3" id="KW-0479">Metal-binding</keyword>
<name>A0A9N9RF22_9NEOP</name>
<evidence type="ECO:0000256" key="7">
    <source>
        <dbReference type="SAM" id="SignalP"/>
    </source>
</evidence>
<dbReference type="Proteomes" id="UP001153714">
    <property type="component" value="Chromosome 7"/>
</dbReference>
<organism evidence="10 11">
    <name type="scientific">Diatraea saccharalis</name>
    <name type="common">sugarcane borer</name>
    <dbReference type="NCBI Taxonomy" id="40085"/>
    <lineage>
        <taxon>Eukaryota</taxon>
        <taxon>Metazoa</taxon>
        <taxon>Ecdysozoa</taxon>
        <taxon>Arthropoda</taxon>
        <taxon>Hexapoda</taxon>
        <taxon>Insecta</taxon>
        <taxon>Pterygota</taxon>
        <taxon>Neoptera</taxon>
        <taxon>Endopterygota</taxon>
        <taxon>Lepidoptera</taxon>
        <taxon>Glossata</taxon>
        <taxon>Ditrysia</taxon>
        <taxon>Pyraloidea</taxon>
        <taxon>Crambidae</taxon>
        <taxon>Crambinae</taxon>
        <taxon>Diatraea</taxon>
    </lineage>
</organism>
<comment type="cofactor">
    <cofactor evidence="1">
        <name>Ca(2+)</name>
        <dbReference type="ChEBI" id="CHEBI:29108"/>
    </cofactor>
</comment>
<keyword evidence="11" id="KW-1185">Reference proteome</keyword>
<dbReference type="OrthoDB" id="103349at2759"/>
<dbReference type="PANTHER" id="PTHR10342:SF264">
    <property type="entry name" value="MIP05773P-RELATED"/>
    <property type="match status" value="1"/>
</dbReference>
<comment type="similarity">
    <text evidence="2">Belongs to the sulfatase family.</text>
</comment>
<evidence type="ECO:0000256" key="5">
    <source>
        <dbReference type="ARBA" id="ARBA00022837"/>
    </source>
</evidence>
<keyword evidence="7" id="KW-0732">Signal</keyword>
<dbReference type="Pfam" id="PF00884">
    <property type="entry name" value="Sulfatase"/>
    <property type="match status" value="1"/>
</dbReference>
<feature type="domain" description="Sulfatase N-terminal" evidence="8">
    <location>
        <begin position="30"/>
        <end position="353"/>
    </location>
</feature>
<dbReference type="CDD" id="cd16029">
    <property type="entry name" value="4-S"/>
    <property type="match status" value="1"/>
</dbReference>
<dbReference type="PANTHER" id="PTHR10342">
    <property type="entry name" value="ARYLSULFATASE"/>
    <property type="match status" value="1"/>
</dbReference>
<keyword evidence="5" id="KW-0106">Calcium</keyword>
<accession>A0A9N9RF22</accession>
<reference evidence="10" key="1">
    <citation type="submission" date="2021-12" db="EMBL/GenBank/DDBJ databases">
        <authorList>
            <person name="King R."/>
        </authorList>
    </citation>
    <scope>NUCLEOTIDE SEQUENCE</scope>
</reference>
<dbReference type="AlphaFoldDB" id="A0A9N9RF22"/>
<dbReference type="Proteomes" id="UP001153714">
    <property type="component" value="Chromosome 5"/>
</dbReference>